<name>A0AAW0B5Z9_9AGAR</name>
<comment type="caution">
    <text evidence="1">The sequence shown here is derived from an EMBL/GenBank/DDBJ whole genome shotgun (WGS) entry which is preliminary data.</text>
</comment>
<accession>A0AAW0B5Z9</accession>
<evidence type="ECO:0000313" key="2">
    <source>
        <dbReference type="Proteomes" id="UP001362999"/>
    </source>
</evidence>
<dbReference type="Proteomes" id="UP001362999">
    <property type="component" value="Unassembled WGS sequence"/>
</dbReference>
<organism evidence="1 2">
    <name type="scientific">Favolaschia claudopus</name>
    <dbReference type="NCBI Taxonomy" id="2862362"/>
    <lineage>
        <taxon>Eukaryota</taxon>
        <taxon>Fungi</taxon>
        <taxon>Dikarya</taxon>
        <taxon>Basidiomycota</taxon>
        <taxon>Agaricomycotina</taxon>
        <taxon>Agaricomycetes</taxon>
        <taxon>Agaricomycetidae</taxon>
        <taxon>Agaricales</taxon>
        <taxon>Marasmiineae</taxon>
        <taxon>Mycenaceae</taxon>
        <taxon>Favolaschia</taxon>
    </lineage>
</organism>
<reference evidence="1 2" key="1">
    <citation type="journal article" date="2024" name="J Genomics">
        <title>Draft genome sequencing and assembly of Favolaschia claudopus CIRM-BRFM 2984 isolated from oak limbs.</title>
        <authorList>
            <person name="Navarro D."/>
            <person name="Drula E."/>
            <person name="Chaduli D."/>
            <person name="Cazenave R."/>
            <person name="Ahrendt S."/>
            <person name="Wang J."/>
            <person name="Lipzen A."/>
            <person name="Daum C."/>
            <person name="Barry K."/>
            <person name="Grigoriev I.V."/>
            <person name="Favel A."/>
            <person name="Rosso M.N."/>
            <person name="Martin F."/>
        </authorList>
    </citation>
    <scope>NUCLEOTIDE SEQUENCE [LARGE SCALE GENOMIC DNA]</scope>
    <source>
        <strain evidence="1 2">CIRM-BRFM 2984</strain>
    </source>
</reference>
<proteinExistence type="predicted"/>
<sequence>MLPVKEEEEVAARAERRGTGALRARGTEAIILLLDPRISSRHREEVGDVFERGLRSAGEKDSADRAIGGMEVDKEKILIICIVNGDPHDSELLDSISHSTGSWQTALSSARPTIQLVIFDFSK</sequence>
<protein>
    <submittedName>
        <fullName evidence="1">Uncharacterized protein</fullName>
    </submittedName>
</protein>
<gene>
    <name evidence="1" type="ORF">R3P38DRAFT_2781403</name>
</gene>
<evidence type="ECO:0000313" key="1">
    <source>
        <dbReference type="EMBL" id="KAK7021274.1"/>
    </source>
</evidence>
<keyword evidence="2" id="KW-1185">Reference proteome</keyword>
<dbReference type="AlphaFoldDB" id="A0AAW0B5Z9"/>
<dbReference type="EMBL" id="JAWWNJ010000039">
    <property type="protein sequence ID" value="KAK7021274.1"/>
    <property type="molecule type" value="Genomic_DNA"/>
</dbReference>